<evidence type="ECO:0000313" key="2">
    <source>
        <dbReference type="Proteomes" id="UP001589738"/>
    </source>
</evidence>
<evidence type="ECO:0008006" key="3">
    <source>
        <dbReference type="Google" id="ProtNLM"/>
    </source>
</evidence>
<name>A0ABV6KUU0_9BACI</name>
<accession>A0ABV6KUU0</accession>
<keyword evidence="2" id="KW-1185">Reference proteome</keyword>
<dbReference type="RefSeq" id="WP_160549513.1">
    <property type="nucleotide sequence ID" value="NZ_JBHLUU010000031.1"/>
</dbReference>
<dbReference type="EMBL" id="JBHLUU010000031">
    <property type="protein sequence ID" value="MFC0475666.1"/>
    <property type="molecule type" value="Genomic_DNA"/>
</dbReference>
<comment type="caution">
    <text evidence="1">The sequence shown here is derived from an EMBL/GenBank/DDBJ whole genome shotgun (WGS) entry which is preliminary data.</text>
</comment>
<organism evidence="1 2">
    <name type="scientific">Robertmurraya beringensis</name>
    <dbReference type="NCBI Taxonomy" id="641660"/>
    <lineage>
        <taxon>Bacteria</taxon>
        <taxon>Bacillati</taxon>
        <taxon>Bacillota</taxon>
        <taxon>Bacilli</taxon>
        <taxon>Bacillales</taxon>
        <taxon>Bacillaceae</taxon>
        <taxon>Robertmurraya</taxon>
    </lineage>
</organism>
<reference evidence="1 2" key="1">
    <citation type="submission" date="2024-09" db="EMBL/GenBank/DDBJ databases">
        <authorList>
            <person name="Sun Q."/>
            <person name="Mori K."/>
        </authorList>
    </citation>
    <scope>NUCLEOTIDE SEQUENCE [LARGE SCALE GENOMIC DNA]</scope>
    <source>
        <strain evidence="1 2">CGMCC 1.9126</strain>
    </source>
</reference>
<dbReference type="Proteomes" id="UP001589738">
    <property type="component" value="Unassembled WGS sequence"/>
</dbReference>
<evidence type="ECO:0000313" key="1">
    <source>
        <dbReference type="EMBL" id="MFC0475666.1"/>
    </source>
</evidence>
<gene>
    <name evidence="1" type="ORF">ACFFHF_10470</name>
</gene>
<sequence length="125" mass="14341">MLLFVSNSVSFDLKTEDKGSDGVYNAIRAIGTQFHKMPVTLRTVPSPTNSYAVESKGVLLPLENFIYERGQMELLLTQANNVKKGYMTHKNMIEEALNRSIEDIFIMWDYVDDKNYLIIIFGRIN</sequence>
<proteinExistence type="predicted"/>
<protein>
    <recommendedName>
        <fullName evidence="3">DUF2294 domain-containing protein</fullName>
    </recommendedName>
</protein>